<feature type="signal peptide" evidence="1">
    <location>
        <begin position="1"/>
        <end position="29"/>
    </location>
</feature>
<protein>
    <recommendedName>
        <fullName evidence="2">DUF7731 domain-containing protein</fullName>
    </recommendedName>
</protein>
<feature type="domain" description="DUF7731" evidence="2">
    <location>
        <begin position="66"/>
        <end position="164"/>
    </location>
</feature>
<dbReference type="InterPro" id="IPR056633">
    <property type="entry name" value="DUF7731"/>
</dbReference>
<dbReference type="PANTHER" id="PTHR34366">
    <property type="entry name" value="OS07G0289901 PROTEIN-RELATED"/>
    <property type="match status" value="1"/>
</dbReference>
<dbReference type="Pfam" id="PF24865">
    <property type="entry name" value="DUF7731"/>
    <property type="match status" value="1"/>
</dbReference>
<gene>
    <name evidence="3" type="ORF">LTRI10_LOCUS52362</name>
</gene>
<evidence type="ECO:0000313" key="3">
    <source>
        <dbReference type="EMBL" id="CAL1413110.1"/>
    </source>
</evidence>
<dbReference type="EMBL" id="OZ034822">
    <property type="protein sequence ID" value="CAL1413110.1"/>
    <property type="molecule type" value="Genomic_DNA"/>
</dbReference>
<keyword evidence="1" id="KW-0732">Signal</keyword>
<evidence type="ECO:0000256" key="1">
    <source>
        <dbReference type="SAM" id="SignalP"/>
    </source>
</evidence>
<evidence type="ECO:0000259" key="2">
    <source>
        <dbReference type="Pfam" id="PF24865"/>
    </source>
</evidence>
<evidence type="ECO:0000313" key="4">
    <source>
        <dbReference type="Proteomes" id="UP001497516"/>
    </source>
</evidence>
<proteinExistence type="predicted"/>
<reference evidence="3 4" key="1">
    <citation type="submission" date="2024-04" db="EMBL/GenBank/DDBJ databases">
        <authorList>
            <person name="Fracassetti M."/>
        </authorList>
    </citation>
    <scope>NUCLEOTIDE SEQUENCE [LARGE SCALE GENOMIC DNA]</scope>
</reference>
<dbReference type="Proteomes" id="UP001497516">
    <property type="component" value="Chromosome 9"/>
</dbReference>
<dbReference type="PANTHER" id="PTHR34366:SF2">
    <property type="entry name" value="OS07G0289901 PROTEIN"/>
    <property type="match status" value="1"/>
</dbReference>
<dbReference type="AlphaFoldDB" id="A0AAV2GV11"/>
<sequence>MAASSTFSFGVTAFLLVSILISPFQLGKADVEAPYLDVGINGVPGSTTSSSSSSSISNSSSNDNDPAQIIAKAMLCFNNRGIYRSCDEDFRLNESGSLGVPPEQVDAYCGGSCLTETNMVLNCLEGIMKNFRFYNAATIKDVKDTVSAVCSDGPNRGNFDVSESEHLEASESTALKAASYAIVYLVACLGFLRW</sequence>
<accession>A0AAV2GV11</accession>
<organism evidence="3 4">
    <name type="scientific">Linum trigynum</name>
    <dbReference type="NCBI Taxonomy" id="586398"/>
    <lineage>
        <taxon>Eukaryota</taxon>
        <taxon>Viridiplantae</taxon>
        <taxon>Streptophyta</taxon>
        <taxon>Embryophyta</taxon>
        <taxon>Tracheophyta</taxon>
        <taxon>Spermatophyta</taxon>
        <taxon>Magnoliopsida</taxon>
        <taxon>eudicotyledons</taxon>
        <taxon>Gunneridae</taxon>
        <taxon>Pentapetalae</taxon>
        <taxon>rosids</taxon>
        <taxon>fabids</taxon>
        <taxon>Malpighiales</taxon>
        <taxon>Linaceae</taxon>
        <taxon>Linum</taxon>
    </lineage>
</organism>
<keyword evidence="4" id="KW-1185">Reference proteome</keyword>
<feature type="chain" id="PRO_5043606804" description="DUF7731 domain-containing protein" evidence="1">
    <location>
        <begin position="30"/>
        <end position="194"/>
    </location>
</feature>
<name>A0AAV2GV11_9ROSI</name>